<proteinExistence type="inferred from homology"/>
<dbReference type="EMBL" id="FRCS01000001">
    <property type="protein sequence ID" value="SHM69598.1"/>
    <property type="molecule type" value="Genomic_DNA"/>
</dbReference>
<dbReference type="InterPro" id="IPR036291">
    <property type="entry name" value="NAD(P)-bd_dom_sf"/>
</dbReference>
<name>A0A1M7KVU3_9ACTN</name>
<reference evidence="4 5" key="1">
    <citation type="submission" date="2016-11" db="EMBL/GenBank/DDBJ databases">
        <authorList>
            <person name="Jaros S."/>
            <person name="Januszkiewicz K."/>
            <person name="Wedrychowicz H."/>
        </authorList>
    </citation>
    <scope>NUCLEOTIDE SEQUENCE [LARGE SCALE GENOMIC DNA]</scope>
    <source>
        <strain evidence="4 5">DSM 46144</strain>
    </source>
</reference>
<dbReference type="RefSeq" id="WP_073252312.1">
    <property type="nucleotide sequence ID" value="NZ_FRCS01000001.1"/>
</dbReference>
<dbReference type="STRING" id="134849.SAMN05443668_1011275"/>
<dbReference type="Gene3D" id="3.40.50.720">
    <property type="entry name" value="NAD(P)-binding Rossmann-like Domain"/>
    <property type="match status" value="1"/>
</dbReference>
<dbReference type="FunFam" id="3.40.50.720:FF:000084">
    <property type="entry name" value="Short-chain dehydrogenase reductase"/>
    <property type="match status" value="1"/>
</dbReference>
<dbReference type="PRINTS" id="PR00080">
    <property type="entry name" value="SDRFAMILY"/>
</dbReference>
<evidence type="ECO:0000259" key="3">
    <source>
        <dbReference type="SMART" id="SM00822"/>
    </source>
</evidence>
<dbReference type="GO" id="GO:0016491">
    <property type="term" value="F:oxidoreductase activity"/>
    <property type="evidence" value="ECO:0007669"/>
    <property type="project" value="UniProtKB-KW"/>
</dbReference>
<dbReference type="SUPFAM" id="SSF51735">
    <property type="entry name" value="NAD(P)-binding Rossmann-fold domains"/>
    <property type="match status" value="1"/>
</dbReference>
<dbReference type="AlphaFoldDB" id="A0A1M7KVU3"/>
<protein>
    <submittedName>
        <fullName evidence="4">3-oxoacyl-[acyl-carrier protein] reductase</fullName>
    </submittedName>
</protein>
<evidence type="ECO:0000256" key="2">
    <source>
        <dbReference type="ARBA" id="ARBA00023002"/>
    </source>
</evidence>
<dbReference type="InterPro" id="IPR057326">
    <property type="entry name" value="KR_dom"/>
</dbReference>
<dbReference type="SMART" id="SM00822">
    <property type="entry name" value="PKS_KR"/>
    <property type="match status" value="1"/>
</dbReference>
<organism evidence="4 5">
    <name type="scientific">Cryptosporangium aurantiacum</name>
    <dbReference type="NCBI Taxonomy" id="134849"/>
    <lineage>
        <taxon>Bacteria</taxon>
        <taxon>Bacillati</taxon>
        <taxon>Actinomycetota</taxon>
        <taxon>Actinomycetes</taxon>
        <taxon>Cryptosporangiales</taxon>
        <taxon>Cryptosporangiaceae</taxon>
        <taxon>Cryptosporangium</taxon>
    </lineage>
</organism>
<accession>A0A1M7KVU3</accession>
<sequence length="240" mass="24725">MTLSGKTAVVTGGSRGIGRAIVEELVGRGAQVVFSYQANKAAADELVEALGDAVRAVPADQADLDTLDALFAPVADGFDILVNNAAINPGAAIADLTPVEFDRVLTVNTKWPLFAMQRAATLLRDQGRIVSVSTLNTVIPAPGHSLYCASKGALEQLTAVAARELGPRGITVNTVSPGTTDTDLFRDTNPPGAAEQTAAFTALGRIGQPVDVARVVAWLAGPDAGWVTGQNIRATGGLLV</sequence>
<dbReference type="Proteomes" id="UP000184440">
    <property type="component" value="Unassembled WGS sequence"/>
</dbReference>
<evidence type="ECO:0000256" key="1">
    <source>
        <dbReference type="ARBA" id="ARBA00006484"/>
    </source>
</evidence>
<dbReference type="PANTHER" id="PTHR43639:SF1">
    <property type="entry name" value="SHORT-CHAIN DEHYDROGENASE_REDUCTASE FAMILY PROTEIN"/>
    <property type="match status" value="1"/>
</dbReference>
<feature type="domain" description="Ketoreductase" evidence="3">
    <location>
        <begin position="6"/>
        <end position="178"/>
    </location>
</feature>
<dbReference type="InterPro" id="IPR002347">
    <property type="entry name" value="SDR_fam"/>
</dbReference>
<comment type="similarity">
    <text evidence="1">Belongs to the short-chain dehydrogenases/reductases (SDR) family.</text>
</comment>
<dbReference type="PRINTS" id="PR00081">
    <property type="entry name" value="GDHRDH"/>
</dbReference>
<keyword evidence="5" id="KW-1185">Reference proteome</keyword>
<dbReference type="OrthoDB" id="154414at2"/>
<keyword evidence="2" id="KW-0560">Oxidoreductase</keyword>
<dbReference type="Pfam" id="PF13561">
    <property type="entry name" value="adh_short_C2"/>
    <property type="match status" value="1"/>
</dbReference>
<evidence type="ECO:0000313" key="5">
    <source>
        <dbReference type="Proteomes" id="UP000184440"/>
    </source>
</evidence>
<gene>
    <name evidence="4" type="ORF">SAMN05443668_1011275</name>
</gene>
<evidence type="ECO:0000313" key="4">
    <source>
        <dbReference type="EMBL" id="SHM69598.1"/>
    </source>
</evidence>
<dbReference type="PANTHER" id="PTHR43639">
    <property type="entry name" value="OXIDOREDUCTASE, SHORT-CHAIN DEHYDROGENASE/REDUCTASE FAMILY (AFU_ORTHOLOGUE AFUA_5G02870)"/>
    <property type="match status" value="1"/>
</dbReference>